<gene>
    <name evidence="1" type="ORF">PUN28_018158</name>
</gene>
<keyword evidence="2" id="KW-1185">Reference proteome</keyword>
<name>A0AAW2EKA9_9HYME</name>
<sequence length="122" mass="14288">MRFTFDRYTFRRFTSAGKNLHENVIIANLIRVLTTECFRSLVKMNNSNINSMRLIVSHDAVIRRVLTRVDRKFSLGRDGACFCFFFFSQLISHHSISSSCFASCNPRIMRVKNTTCRKCYNE</sequence>
<dbReference type="Proteomes" id="UP001430953">
    <property type="component" value="Unassembled WGS sequence"/>
</dbReference>
<evidence type="ECO:0000313" key="1">
    <source>
        <dbReference type="EMBL" id="KAL0102661.1"/>
    </source>
</evidence>
<protein>
    <submittedName>
        <fullName evidence="1">Uncharacterized protein</fullName>
    </submittedName>
</protein>
<comment type="caution">
    <text evidence="1">The sequence shown here is derived from an EMBL/GenBank/DDBJ whole genome shotgun (WGS) entry which is preliminary data.</text>
</comment>
<proteinExistence type="predicted"/>
<evidence type="ECO:0000313" key="2">
    <source>
        <dbReference type="Proteomes" id="UP001430953"/>
    </source>
</evidence>
<reference evidence="1 2" key="1">
    <citation type="submission" date="2023-03" db="EMBL/GenBank/DDBJ databases">
        <title>High recombination rates correlate with genetic variation in Cardiocondyla obscurior ants.</title>
        <authorList>
            <person name="Errbii M."/>
        </authorList>
    </citation>
    <scope>NUCLEOTIDE SEQUENCE [LARGE SCALE GENOMIC DNA]</scope>
    <source>
        <strain evidence="1">Alpha-2009</strain>
        <tissue evidence="1">Whole body</tissue>
    </source>
</reference>
<organism evidence="1 2">
    <name type="scientific">Cardiocondyla obscurior</name>
    <dbReference type="NCBI Taxonomy" id="286306"/>
    <lineage>
        <taxon>Eukaryota</taxon>
        <taxon>Metazoa</taxon>
        <taxon>Ecdysozoa</taxon>
        <taxon>Arthropoda</taxon>
        <taxon>Hexapoda</taxon>
        <taxon>Insecta</taxon>
        <taxon>Pterygota</taxon>
        <taxon>Neoptera</taxon>
        <taxon>Endopterygota</taxon>
        <taxon>Hymenoptera</taxon>
        <taxon>Apocrita</taxon>
        <taxon>Aculeata</taxon>
        <taxon>Formicoidea</taxon>
        <taxon>Formicidae</taxon>
        <taxon>Myrmicinae</taxon>
        <taxon>Cardiocondyla</taxon>
    </lineage>
</organism>
<dbReference type="AlphaFoldDB" id="A0AAW2EKA9"/>
<dbReference type="EMBL" id="JADYXP020000022">
    <property type="protein sequence ID" value="KAL0102661.1"/>
    <property type="molecule type" value="Genomic_DNA"/>
</dbReference>
<accession>A0AAW2EKA9</accession>